<organism evidence="4 5">
    <name type="scientific">Ruixingdingia sedimenti</name>
    <dbReference type="NCBI Taxonomy" id="3073604"/>
    <lineage>
        <taxon>Bacteria</taxon>
        <taxon>Pseudomonadati</taxon>
        <taxon>Pseudomonadota</taxon>
        <taxon>Alphaproteobacteria</taxon>
        <taxon>Rhodobacterales</taxon>
        <taxon>Paracoccaceae</taxon>
        <taxon>Ruixingdingia</taxon>
    </lineage>
</organism>
<dbReference type="InterPro" id="IPR036680">
    <property type="entry name" value="SPOR-like_sf"/>
</dbReference>
<accession>A0ABU1F4C3</accession>
<feature type="domain" description="SPOR" evidence="3">
    <location>
        <begin position="202"/>
        <end position="287"/>
    </location>
</feature>
<keyword evidence="2" id="KW-0472">Membrane</keyword>
<evidence type="ECO:0000256" key="2">
    <source>
        <dbReference type="SAM" id="Phobius"/>
    </source>
</evidence>
<dbReference type="RefSeq" id="WP_310455971.1">
    <property type="nucleotide sequence ID" value="NZ_JAVKPH010000003.1"/>
</dbReference>
<reference evidence="4 5" key="1">
    <citation type="submission" date="2023-09" db="EMBL/GenBank/DDBJ databases">
        <title>Xinfangfangia sedmenti sp. nov., isolated the sedment.</title>
        <authorList>
            <person name="Xu L."/>
        </authorList>
    </citation>
    <scope>NUCLEOTIDE SEQUENCE [LARGE SCALE GENOMIC DNA]</scope>
    <source>
        <strain evidence="4 5">LG-4</strain>
    </source>
</reference>
<gene>
    <name evidence="4" type="ORF">RGD00_03835</name>
</gene>
<evidence type="ECO:0000259" key="3">
    <source>
        <dbReference type="PROSITE" id="PS51724"/>
    </source>
</evidence>
<keyword evidence="2" id="KW-1133">Transmembrane helix</keyword>
<proteinExistence type="predicted"/>
<keyword evidence="2" id="KW-0812">Transmembrane</keyword>
<dbReference type="Gene3D" id="3.30.70.1070">
    <property type="entry name" value="Sporulation related repeat"/>
    <property type="match status" value="1"/>
</dbReference>
<evidence type="ECO:0000256" key="1">
    <source>
        <dbReference type="SAM" id="MobiDB-lite"/>
    </source>
</evidence>
<dbReference type="Proteomes" id="UP001247754">
    <property type="component" value="Unassembled WGS sequence"/>
</dbReference>
<keyword evidence="5" id="KW-1185">Reference proteome</keyword>
<name>A0ABU1F4C3_9RHOB</name>
<dbReference type="Pfam" id="PF05036">
    <property type="entry name" value="SPOR"/>
    <property type="match status" value="1"/>
</dbReference>
<evidence type="ECO:0000313" key="5">
    <source>
        <dbReference type="Proteomes" id="UP001247754"/>
    </source>
</evidence>
<feature type="transmembrane region" description="Helical" evidence="2">
    <location>
        <begin position="24"/>
        <end position="45"/>
    </location>
</feature>
<comment type="caution">
    <text evidence="4">The sequence shown here is derived from an EMBL/GenBank/DDBJ whole genome shotgun (WGS) entry which is preliminary data.</text>
</comment>
<sequence>MAEANFDEFVTGAHAPRRIHFGRMVNIAGGVTSVALVLGVAFWGYRLAVRDVSGVPVIQAMEGPMRIAPEDPGGATAAHLGLSVNGVAAAGAAGELPDRIVLAPRPVGLAEDDAAGLGQAAPAAEIPVAPAPAAVAAAVERTLALADELVSADAAPAFTPPPGAVTRSPRPRPRPLSTAAAVLTQVQATSAFVDAPEVDPATLRPGTRLVQLGAFDTAEIARAEWARIATRAGALMEGKERVIQPATSAGQDFFRLRAKGFSSEDDARRFCAAIEGDDLRCVPVTHR</sequence>
<dbReference type="InterPro" id="IPR007730">
    <property type="entry name" value="SPOR-like_dom"/>
</dbReference>
<protein>
    <submittedName>
        <fullName evidence="4">SPOR domain-containing protein</fullName>
    </submittedName>
</protein>
<evidence type="ECO:0000313" key="4">
    <source>
        <dbReference type="EMBL" id="MDR5651720.1"/>
    </source>
</evidence>
<dbReference type="EMBL" id="JAVKPH010000003">
    <property type="protein sequence ID" value="MDR5651720.1"/>
    <property type="molecule type" value="Genomic_DNA"/>
</dbReference>
<dbReference type="PROSITE" id="PS51724">
    <property type="entry name" value="SPOR"/>
    <property type="match status" value="1"/>
</dbReference>
<feature type="region of interest" description="Disordered" evidence="1">
    <location>
        <begin position="155"/>
        <end position="174"/>
    </location>
</feature>